<feature type="transmembrane region" description="Helical" evidence="7">
    <location>
        <begin position="160"/>
        <end position="179"/>
    </location>
</feature>
<dbReference type="Pfam" id="PF07681">
    <property type="entry name" value="DoxX"/>
    <property type="match status" value="1"/>
</dbReference>
<dbReference type="Proteomes" id="UP000017842">
    <property type="component" value="Unassembled WGS sequence"/>
</dbReference>
<keyword evidence="5 7" id="KW-1133">Transmembrane helix</keyword>
<feature type="transmembrane region" description="Helical" evidence="7">
    <location>
        <begin position="117"/>
        <end position="134"/>
    </location>
</feature>
<keyword evidence="6 7" id="KW-0472">Membrane</keyword>
<evidence type="ECO:0000313" key="9">
    <source>
        <dbReference type="Proteomes" id="UP000017842"/>
    </source>
</evidence>
<reference evidence="8 9" key="1">
    <citation type="journal article" date="2013" name="Genome Announc.">
        <title>Draft Genome Sequence of the Methanotrophic Gammaproteobacterium Methyloglobulus morosus DSM 22980 Strain KoM1.</title>
        <authorList>
            <person name="Poehlein A."/>
            <person name="Deutzmann J.S."/>
            <person name="Daniel R."/>
            <person name="Simeonova D.D."/>
        </authorList>
    </citation>
    <scope>NUCLEOTIDE SEQUENCE [LARGE SCALE GENOMIC DNA]</scope>
    <source>
        <strain evidence="8 9">KoM1</strain>
    </source>
</reference>
<evidence type="ECO:0000256" key="5">
    <source>
        <dbReference type="ARBA" id="ARBA00022989"/>
    </source>
</evidence>
<keyword evidence="4 7" id="KW-0812">Transmembrane</keyword>
<accession>V5B0P2</accession>
<name>V5B0P2_9GAMM</name>
<evidence type="ECO:0000256" key="6">
    <source>
        <dbReference type="ARBA" id="ARBA00023136"/>
    </source>
</evidence>
<gene>
    <name evidence="8" type="ORF">MGMO_177c00060</name>
</gene>
<organism evidence="8 9">
    <name type="scientific">Methyloglobulus morosus KoM1</name>
    <dbReference type="NCBI Taxonomy" id="1116472"/>
    <lineage>
        <taxon>Bacteria</taxon>
        <taxon>Pseudomonadati</taxon>
        <taxon>Pseudomonadota</taxon>
        <taxon>Gammaproteobacteria</taxon>
        <taxon>Methylococcales</taxon>
        <taxon>Methylococcaceae</taxon>
        <taxon>Methyloglobulus</taxon>
    </lineage>
</organism>
<dbReference type="EMBL" id="AYLO01000162">
    <property type="protein sequence ID" value="ESS66715.1"/>
    <property type="molecule type" value="Genomic_DNA"/>
</dbReference>
<dbReference type="InterPro" id="IPR051907">
    <property type="entry name" value="DoxX-like_oxidoreductase"/>
</dbReference>
<dbReference type="InterPro" id="IPR032808">
    <property type="entry name" value="DoxX"/>
</dbReference>
<evidence type="ECO:0000256" key="7">
    <source>
        <dbReference type="SAM" id="Phobius"/>
    </source>
</evidence>
<dbReference type="STRING" id="1116472.MGMO_177c00060"/>
<comment type="caution">
    <text evidence="8">The sequence shown here is derived from an EMBL/GenBank/DDBJ whole genome shotgun (WGS) entry which is preliminary data.</text>
</comment>
<evidence type="ECO:0000256" key="2">
    <source>
        <dbReference type="ARBA" id="ARBA00006679"/>
    </source>
</evidence>
<sequence>MNDNSSYKTRSTSVVSATNSVCNNIYKKVATDYQKTTTFLSRGADQLPPLLLRIILAYEFWEAGVMKYEGENWFNDMVFPFPFSLLSGESLWIMSTWLEIIGSIALALGLATRFFSLALMILTIVAIQVAHWPTDLRHWSDFWQGYAITDTGFGNFKLPLIFLTMFFPLLFGGAGKWSIDYAFKRYLM</sequence>
<dbReference type="GO" id="GO:0005886">
    <property type="term" value="C:plasma membrane"/>
    <property type="evidence" value="ECO:0007669"/>
    <property type="project" value="UniProtKB-SubCell"/>
</dbReference>
<protein>
    <submittedName>
        <fullName evidence="8">DoxX family protein</fullName>
    </submittedName>
</protein>
<dbReference type="OrthoDB" id="5689076at2"/>
<keyword evidence="9" id="KW-1185">Reference proteome</keyword>
<dbReference type="PANTHER" id="PTHR33452:SF7">
    <property type="entry name" value="DOXX FAMILY PROTEIN"/>
    <property type="match status" value="1"/>
</dbReference>
<dbReference type="PANTHER" id="PTHR33452">
    <property type="entry name" value="OXIDOREDUCTASE CATD-RELATED"/>
    <property type="match status" value="1"/>
</dbReference>
<comment type="similarity">
    <text evidence="2">Belongs to the DoxX family.</text>
</comment>
<dbReference type="eggNOG" id="COG2259">
    <property type="taxonomic scope" value="Bacteria"/>
</dbReference>
<keyword evidence="3" id="KW-1003">Cell membrane</keyword>
<evidence type="ECO:0000256" key="4">
    <source>
        <dbReference type="ARBA" id="ARBA00022692"/>
    </source>
</evidence>
<dbReference type="AlphaFoldDB" id="V5B0P2"/>
<comment type="subcellular location">
    <subcellularLocation>
        <location evidence="1">Cell membrane</location>
        <topology evidence="1">Multi-pass membrane protein</topology>
    </subcellularLocation>
</comment>
<proteinExistence type="inferred from homology"/>
<evidence type="ECO:0000256" key="3">
    <source>
        <dbReference type="ARBA" id="ARBA00022475"/>
    </source>
</evidence>
<dbReference type="PATRIC" id="fig|1116472.3.peg.3945"/>
<evidence type="ECO:0000313" key="8">
    <source>
        <dbReference type="EMBL" id="ESS66715.1"/>
    </source>
</evidence>
<dbReference type="RefSeq" id="WP_023496541.1">
    <property type="nucleotide sequence ID" value="NZ_AYLO01000162.1"/>
</dbReference>
<evidence type="ECO:0000256" key="1">
    <source>
        <dbReference type="ARBA" id="ARBA00004651"/>
    </source>
</evidence>